<protein>
    <recommendedName>
        <fullName evidence="1">SGNH hydrolase-type esterase domain-containing protein</fullName>
    </recommendedName>
</protein>
<dbReference type="InterPro" id="IPR013830">
    <property type="entry name" value="SGNH_hydro"/>
</dbReference>
<proteinExistence type="predicted"/>
<dbReference type="PANTHER" id="PTHR30383:SF5">
    <property type="entry name" value="SGNH HYDROLASE-TYPE ESTERASE DOMAIN-CONTAINING PROTEIN"/>
    <property type="match status" value="1"/>
</dbReference>
<dbReference type="SUPFAM" id="SSF52266">
    <property type="entry name" value="SGNH hydrolase"/>
    <property type="match status" value="1"/>
</dbReference>
<organism evidence="2 3">
    <name type="scientific">Fulvivirga marina</name>
    <dbReference type="NCBI Taxonomy" id="2494733"/>
    <lineage>
        <taxon>Bacteria</taxon>
        <taxon>Pseudomonadati</taxon>
        <taxon>Bacteroidota</taxon>
        <taxon>Cytophagia</taxon>
        <taxon>Cytophagales</taxon>
        <taxon>Fulvivirgaceae</taxon>
        <taxon>Fulvivirga</taxon>
    </lineage>
</organism>
<feature type="domain" description="SGNH hydrolase-type esterase" evidence="1">
    <location>
        <begin position="57"/>
        <end position="206"/>
    </location>
</feature>
<keyword evidence="3" id="KW-1185">Reference proteome</keyword>
<evidence type="ECO:0000259" key="1">
    <source>
        <dbReference type="Pfam" id="PF13472"/>
    </source>
</evidence>
<evidence type="ECO:0000313" key="2">
    <source>
        <dbReference type="EMBL" id="MBL6445135.1"/>
    </source>
</evidence>
<reference evidence="2" key="1">
    <citation type="submission" date="2021-01" db="EMBL/GenBank/DDBJ databases">
        <title>Fulvivirga kasyanovii gen. nov., sp nov., a novel member of the phylum Bacteroidetes isolated from seawater in a mussel farm.</title>
        <authorList>
            <person name="Zhao L.-H."/>
            <person name="Wang Z.-J."/>
        </authorList>
    </citation>
    <scope>NUCLEOTIDE SEQUENCE</scope>
    <source>
        <strain evidence="2">29W222</strain>
    </source>
</reference>
<dbReference type="GO" id="GO:0004622">
    <property type="term" value="F:phosphatidylcholine lysophospholipase activity"/>
    <property type="evidence" value="ECO:0007669"/>
    <property type="project" value="TreeGrafter"/>
</dbReference>
<name>A0A937FT49_9BACT</name>
<gene>
    <name evidence="2" type="ORF">JMN32_02370</name>
</gene>
<dbReference type="InterPro" id="IPR051532">
    <property type="entry name" value="Ester_Hydrolysis_Enzymes"/>
</dbReference>
<dbReference type="RefSeq" id="WP_202854673.1">
    <property type="nucleotide sequence ID" value="NZ_JAEUGD010000004.1"/>
</dbReference>
<dbReference type="Pfam" id="PF13472">
    <property type="entry name" value="Lipase_GDSL_2"/>
    <property type="match status" value="1"/>
</dbReference>
<dbReference type="Gene3D" id="3.40.50.1110">
    <property type="entry name" value="SGNH hydrolase"/>
    <property type="match status" value="1"/>
</dbReference>
<dbReference type="EMBL" id="JAEUGD010000004">
    <property type="protein sequence ID" value="MBL6445135.1"/>
    <property type="molecule type" value="Genomic_DNA"/>
</dbReference>
<dbReference type="PANTHER" id="PTHR30383">
    <property type="entry name" value="THIOESTERASE 1/PROTEASE 1/LYSOPHOSPHOLIPASE L1"/>
    <property type="match status" value="1"/>
</dbReference>
<comment type="caution">
    <text evidence="2">The sequence shown here is derived from an EMBL/GenBank/DDBJ whole genome shotgun (WGS) entry which is preliminary data.</text>
</comment>
<sequence>MRILTIGALIFYIFISPVLGQSKWEPEFRKFDEQDKLNPPPKEGTIIFTGSSSIRMWKDVASVLDNDNVINRGFGGSEFVDIIENFDRVLARYSPAQVVIYSGDNDITHGKTAVQVYGDFCTVYGMIKARFPETKVSVISIKPCPARWNKAREIEMANEMIKKYAETKSNLTFVDIYDSMLTSEGKPKPELYLEDGIHMTDAGYEIWRRAITPILTP</sequence>
<dbReference type="InterPro" id="IPR036514">
    <property type="entry name" value="SGNH_hydro_sf"/>
</dbReference>
<dbReference type="AlphaFoldDB" id="A0A937FT49"/>
<evidence type="ECO:0000313" key="3">
    <source>
        <dbReference type="Proteomes" id="UP000614216"/>
    </source>
</evidence>
<accession>A0A937FT49</accession>
<dbReference type="Proteomes" id="UP000614216">
    <property type="component" value="Unassembled WGS sequence"/>
</dbReference>